<dbReference type="Pfam" id="PF01822">
    <property type="entry name" value="WSC"/>
    <property type="match status" value="3"/>
</dbReference>
<feature type="domain" description="WSC" evidence="2">
    <location>
        <begin position="496"/>
        <end position="588"/>
    </location>
</feature>
<dbReference type="OMA" id="DRVSFAC"/>
<keyword evidence="4" id="KW-1185">Reference proteome</keyword>
<name>W3X1J7_PESFW</name>
<dbReference type="Pfam" id="PF09362">
    <property type="entry name" value="DUF1996"/>
    <property type="match status" value="1"/>
</dbReference>
<protein>
    <recommendedName>
        <fullName evidence="2">WSC domain-containing protein</fullName>
    </recommendedName>
</protein>
<gene>
    <name evidence="3" type="ORF">PFICI_07418</name>
</gene>
<dbReference type="EMBL" id="KI912113">
    <property type="protein sequence ID" value="ETS79889.1"/>
    <property type="molecule type" value="Genomic_DNA"/>
</dbReference>
<dbReference type="PANTHER" id="PTHR43662:SF3">
    <property type="entry name" value="DOMAIN PROTEIN, PUTATIVE (AFU_ORTHOLOGUE AFUA_6G11970)-RELATED"/>
    <property type="match status" value="1"/>
</dbReference>
<evidence type="ECO:0000259" key="2">
    <source>
        <dbReference type="PROSITE" id="PS51212"/>
    </source>
</evidence>
<dbReference type="GeneID" id="19272431"/>
<feature type="signal peptide" evidence="1">
    <location>
        <begin position="1"/>
        <end position="22"/>
    </location>
</feature>
<feature type="chain" id="PRO_5004835311" description="WSC domain-containing protein" evidence="1">
    <location>
        <begin position="23"/>
        <end position="709"/>
    </location>
</feature>
<sequence length="709" mass="74504">MKHYTPNLLSLLAVAPISPVSAFWRMTCGVIQTGRVDPIVSPGAVAGHAHKVSGASNFYFNETFASLAASQCTSCEIQADKSIYWTPQLYYQHGNGTFQEVPNGGHVVYYLGRGDQRSNIEPFPPGFKMLSGDSGARSNDTTTMTYNTSSVRGRLQSDRVSFACLDSSGSMPEQNYMFRTDCNQGLRAQIQFQSCWDGRDYQTDNSHVAYLSQIDNGVCPPTHPHILPHLFFEVLYGVNDIVKTPGGRFVFANGDTTGFGFHGDFMNGWDATTLSDAVQQCVNNDNINGQISLCPPLAKSQTPYASTNCPERPPLVNEAVHGLLDKLPGCNNVTSGPARAPQGICPTQPSTNALPADSGATMFDPAAGARLFAGSPWAYVGCAAEGNQRTLSGYSFSASNMTIDYCTATCKSKGYPLAGVEYSKECYCAASLTSGASYTDSATCASTAKMVCAGNATQWCGAPSLLTVWNDTSFSIPSSSGSGSGGGSALGPANGTAVYNGCYAEVSGRLLNKDSYANSTVTVDQCISYCQANNYAFAGLEYAGECYCGNTPPPSAQAAPESSCNMPCKGNVAQMCGGSSRLSVYNNTLYAPTSNPATVQVGGRAAYNYAGCYAEGASGRALGGSGSTSANTANNQMSVENCASFCSGAGFQYMGVEYGRECYCNNGGPINGAAVAASEADCSMTCQGNITEWCGGRSRINIYKSVSLA</sequence>
<organism evidence="3 4">
    <name type="scientific">Pestalotiopsis fici (strain W106-1 / CGMCC3.15140)</name>
    <dbReference type="NCBI Taxonomy" id="1229662"/>
    <lineage>
        <taxon>Eukaryota</taxon>
        <taxon>Fungi</taxon>
        <taxon>Dikarya</taxon>
        <taxon>Ascomycota</taxon>
        <taxon>Pezizomycotina</taxon>
        <taxon>Sordariomycetes</taxon>
        <taxon>Xylariomycetidae</taxon>
        <taxon>Amphisphaeriales</taxon>
        <taxon>Sporocadaceae</taxon>
        <taxon>Pestalotiopsis</taxon>
    </lineage>
</organism>
<feature type="domain" description="WSC" evidence="2">
    <location>
        <begin position="606"/>
        <end position="706"/>
    </location>
</feature>
<accession>W3X1J7</accession>
<dbReference type="KEGG" id="pfy:PFICI_07418"/>
<reference evidence="4" key="1">
    <citation type="journal article" date="2015" name="BMC Genomics">
        <title>Genomic and transcriptomic analysis of the endophytic fungus Pestalotiopsis fici reveals its lifestyle and high potential for synthesis of natural products.</title>
        <authorList>
            <person name="Wang X."/>
            <person name="Zhang X."/>
            <person name="Liu L."/>
            <person name="Xiang M."/>
            <person name="Wang W."/>
            <person name="Sun X."/>
            <person name="Che Y."/>
            <person name="Guo L."/>
            <person name="Liu G."/>
            <person name="Guo L."/>
            <person name="Wang C."/>
            <person name="Yin W.B."/>
            <person name="Stadler M."/>
            <person name="Zhang X."/>
            <person name="Liu X."/>
        </authorList>
    </citation>
    <scope>NUCLEOTIDE SEQUENCE [LARGE SCALE GENOMIC DNA]</scope>
    <source>
        <strain evidence="4">W106-1 / CGMCC3.15140</strain>
    </source>
</reference>
<dbReference type="OrthoDB" id="74764at2759"/>
<proteinExistence type="predicted"/>
<dbReference type="InterPro" id="IPR018535">
    <property type="entry name" value="DUF1996"/>
</dbReference>
<feature type="domain" description="WSC" evidence="2">
    <location>
        <begin position="376"/>
        <end position="472"/>
    </location>
</feature>
<dbReference type="InParanoid" id="W3X1J7"/>
<evidence type="ECO:0000256" key="1">
    <source>
        <dbReference type="SAM" id="SignalP"/>
    </source>
</evidence>
<dbReference type="RefSeq" id="XP_007834190.1">
    <property type="nucleotide sequence ID" value="XM_007835999.1"/>
</dbReference>
<keyword evidence="1" id="KW-0732">Signal</keyword>
<evidence type="ECO:0000313" key="4">
    <source>
        <dbReference type="Proteomes" id="UP000030651"/>
    </source>
</evidence>
<dbReference type="InterPro" id="IPR002889">
    <property type="entry name" value="WSC_carb-bd"/>
</dbReference>
<dbReference type="eggNOG" id="KOG4157">
    <property type="taxonomic scope" value="Eukaryota"/>
</dbReference>
<dbReference type="AlphaFoldDB" id="W3X1J7"/>
<evidence type="ECO:0000313" key="3">
    <source>
        <dbReference type="EMBL" id="ETS79889.1"/>
    </source>
</evidence>
<dbReference type="HOGENOM" id="CLU_014722_3_1_1"/>
<dbReference type="PANTHER" id="PTHR43662">
    <property type="match status" value="1"/>
</dbReference>
<dbReference type="SMART" id="SM00321">
    <property type="entry name" value="WSC"/>
    <property type="match status" value="3"/>
</dbReference>
<dbReference type="PROSITE" id="PS51212">
    <property type="entry name" value="WSC"/>
    <property type="match status" value="3"/>
</dbReference>
<dbReference type="Proteomes" id="UP000030651">
    <property type="component" value="Unassembled WGS sequence"/>
</dbReference>